<feature type="transmembrane region" description="Helical" evidence="6">
    <location>
        <begin position="69"/>
        <end position="91"/>
    </location>
</feature>
<evidence type="ECO:0000313" key="7">
    <source>
        <dbReference type="EMBL" id="RHJ89458.1"/>
    </source>
</evidence>
<feature type="transmembrane region" description="Helical" evidence="6">
    <location>
        <begin position="296"/>
        <end position="320"/>
    </location>
</feature>
<feature type="transmembrane region" description="Helical" evidence="6">
    <location>
        <begin position="234"/>
        <end position="253"/>
    </location>
</feature>
<keyword evidence="3 6" id="KW-0812">Transmembrane</keyword>
<dbReference type="GO" id="GO:0005886">
    <property type="term" value="C:plasma membrane"/>
    <property type="evidence" value="ECO:0007669"/>
    <property type="project" value="TreeGrafter"/>
</dbReference>
<dbReference type="InterPro" id="IPR030191">
    <property type="entry name" value="CodB"/>
</dbReference>
<evidence type="ECO:0000313" key="8">
    <source>
        <dbReference type="Proteomes" id="UP000284841"/>
    </source>
</evidence>
<evidence type="ECO:0000256" key="3">
    <source>
        <dbReference type="ARBA" id="ARBA00022692"/>
    </source>
</evidence>
<sequence length="477" mass="50498">MTEEKKKAKVAEALTTDGEFMLEPVPLDARRSTRSQFMVWIGFGYAVTGLIVGGNLAGYGGTGGMGPMMAFWAIALGMGALYVMTSFLGVAAQKTGYNLALLSKFSYGSKGVVIPLFIMSLLTLGWFASIAGMVGEVWGKWIGNPSGITVINPENFGMEGMNPISLEEFLACAIFGAVFTYTAVRGMSAIEKVATVFSPLILIVAVIAGVVFIAQAGGVGPFLNEAGKLGGMGLGDGITIVVGSWIAGAIMGVDMFRFNKSVKAVWLCAAACFVMTNPILNFVGYIGVVVNGEFNYVFWMLGAGIVLAILGVVVWTTALWTTDNSELYCNSMYTGPALDVFGVKAQRKTIVIVIGVLGTILGAAAFYQLFFADFINALGAIAPPLAAPILADFFVVGKEKKYDHKALEKQPAVRWAGVISFAVGAVLGFVFQYVTALPYGLPSGLFALLVSFVLYIIIYKVTPDAKTDAKVVAELGK</sequence>
<dbReference type="EMBL" id="QRMS01000001">
    <property type="protein sequence ID" value="RHJ89458.1"/>
    <property type="molecule type" value="Genomic_DNA"/>
</dbReference>
<name>A0A415E6X1_9FIRM</name>
<gene>
    <name evidence="7" type="ORF">DW099_02475</name>
</gene>
<dbReference type="Proteomes" id="UP000284841">
    <property type="component" value="Unassembled WGS sequence"/>
</dbReference>
<comment type="caution">
    <text evidence="7">The sequence shown here is derived from an EMBL/GenBank/DDBJ whole genome shotgun (WGS) entry which is preliminary data.</text>
</comment>
<feature type="transmembrane region" description="Helical" evidence="6">
    <location>
        <begin position="377"/>
        <end position="395"/>
    </location>
</feature>
<comment type="similarity">
    <text evidence="2">Belongs to the purine-cytosine permease (2.A.39) family.</text>
</comment>
<evidence type="ECO:0000256" key="4">
    <source>
        <dbReference type="ARBA" id="ARBA00022989"/>
    </source>
</evidence>
<keyword evidence="4 6" id="KW-1133">Transmembrane helix</keyword>
<feature type="transmembrane region" description="Helical" evidence="6">
    <location>
        <begin position="265"/>
        <end position="290"/>
    </location>
</feature>
<evidence type="ECO:0000256" key="5">
    <source>
        <dbReference type="ARBA" id="ARBA00023136"/>
    </source>
</evidence>
<protein>
    <submittedName>
        <fullName evidence="7">Cytosine permease</fullName>
    </submittedName>
</protein>
<dbReference type="Pfam" id="PF02133">
    <property type="entry name" value="Transp_cyt_pur"/>
    <property type="match status" value="1"/>
</dbReference>
<feature type="transmembrane region" description="Helical" evidence="6">
    <location>
        <begin position="196"/>
        <end position="214"/>
    </location>
</feature>
<dbReference type="RefSeq" id="WP_118333586.1">
    <property type="nucleotide sequence ID" value="NZ_AP025567.1"/>
</dbReference>
<dbReference type="GO" id="GO:0015209">
    <property type="term" value="F:cytosine transmembrane transporter activity"/>
    <property type="evidence" value="ECO:0007669"/>
    <property type="project" value="InterPro"/>
</dbReference>
<evidence type="ECO:0000256" key="1">
    <source>
        <dbReference type="ARBA" id="ARBA00004141"/>
    </source>
</evidence>
<dbReference type="PANTHER" id="PTHR30569:SF0">
    <property type="entry name" value="CYTOSINE PERMEASE"/>
    <property type="match status" value="1"/>
</dbReference>
<dbReference type="STRING" id="1776384.GCA_900086585_02805"/>
<feature type="transmembrane region" description="Helical" evidence="6">
    <location>
        <begin position="164"/>
        <end position="184"/>
    </location>
</feature>
<keyword evidence="5 6" id="KW-0472">Membrane</keyword>
<reference evidence="7 8" key="1">
    <citation type="submission" date="2018-08" db="EMBL/GenBank/DDBJ databases">
        <title>A genome reference for cultivated species of the human gut microbiota.</title>
        <authorList>
            <person name="Zou Y."/>
            <person name="Xue W."/>
            <person name="Luo G."/>
        </authorList>
    </citation>
    <scope>NUCLEOTIDE SEQUENCE [LARGE SCALE GENOMIC DNA]</scope>
    <source>
        <strain evidence="7 8">AM07-24</strain>
    </source>
</reference>
<dbReference type="InterPro" id="IPR001248">
    <property type="entry name" value="Pur-cyt_permease"/>
</dbReference>
<accession>A0A415E6X1</accession>
<feature type="transmembrane region" description="Helical" evidence="6">
    <location>
        <begin position="112"/>
        <end position="134"/>
    </location>
</feature>
<organism evidence="7 8">
    <name type="scientific">Emergencia timonensis</name>
    <dbReference type="NCBI Taxonomy" id="1776384"/>
    <lineage>
        <taxon>Bacteria</taxon>
        <taxon>Bacillati</taxon>
        <taxon>Bacillota</taxon>
        <taxon>Clostridia</taxon>
        <taxon>Peptostreptococcales</taxon>
        <taxon>Anaerovoracaceae</taxon>
        <taxon>Emergencia</taxon>
    </lineage>
</organism>
<dbReference type="Gene3D" id="1.10.4160.10">
    <property type="entry name" value="Hydantoin permease"/>
    <property type="match status" value="1"/>
</dbReference>
<dbReference type="AlphaFoldDB" id="A0A415E6X1"/>
<feature type="transmembrane region" description="Helical" evidence="6">
    <location>
        <begin position="440"/>
        <end position="458"/>
    </location>
</feature>
<evidence type="ECO:0000256" key="6">
    <source>
        <dbReference type="SAM" id="Phobius"/>
    </source>
</evidence>
<proteinExistence type="inferred from homology"/>
<feature type="transmembrane region" description="Helical" evidence="6">
    <location>
        <begin position="37"/>
        <end position="57"/>
    </location>
</feature>
<evidence type="ECO:0000256" key="2">
    <source>
        <dbReference type="ARBA" id="ARBA00008974"/>
    </source>
</evidence>
<feature type="transmembrane region" description="Helical" evidence="6">
    <location>
        <begin position="415"/>
        <end position="434"/>
    </location>
</feature>
<feature type="transmembrane region" description="Helical" evidence="6">
    <location>
        <begin position="350"/>
        <end position="371"/>
    </location>
</feature>
<dbReference type="PANTHER" id="PTHR30569">
    <property type="entry name" value="CYTOSINE TRANSPORTER CODB"/>
    <property type="match status" value="1"/>
</dbReference>
<keyword evidence="8" id="KW-1185">Reference proteome</keyword>
<comment type="subcellular location">
    <subcellularLocation>
        <location evidence="1">Membrane</location>
        <topology evidence="1">Multi-pass membrane protein</topology>
    </subcellularLocation>
</comment>
<dbReference type="OrthoDB" id="9787279at2"/>